<comment type="caution">
    <text evidence="2">The sequence shown here is derived from an EMBL/GenBank/DDBJ whole genome shotgun (WGS) entry which is preliminary data.</text>
</comment>
<feature type="compositionally biased region" description="Polar residues" evidence="1">
    <location>
        <begin position="376"/>
        <end position="391"/>
    </location>
</feature>
<reference evidence="2" key="1">
    <citation type="submission" date="2022-07" db="EMBL/GenBank/DDBJ databases">
        <title>Draft genome sequence of Zalerion maritima ATCC 34329, a (micro)plastics degrading marine fungus.</title>
        <authorList>
            <person name="Paco A."/>
            <person name="Goncalves M.F.M."/>
            <person name="Rocha-Santos T.A.P."/>
            <person name="Alves A."/>
        </authorList>
    </citation>
    <scope>NUCLEOTIDE SEQUENCE</scope>
    <source>
        <strain evidence="2">ATCC 34329</strain>
    </source>
</reference>
<protein>
    <recommendedName>
        <fullName evidence="4">Letm1 RBD domain-containing protein</fullName>
    </recommendedName>
</protein>
<organism evidence="2 3">
    <name type="scientific">Zalerion maritima</name>
    <dbReference type="NCBI Taxonomy" id="339359"/>
    <lineage>
        <taxon>Eukaryota</taxon>
        <taxon>Fungi</taxon>
        <taxon>Dikarya</taxon>
        <taxon>Ascomycota</taxon>
        <taxon>Pezizomycotina</taxon>
        <taxon>Sordariomycetes</taxon>
        <taxon>Lulworthiomycetidae</taxon>
        <taxon>Lulworthiales</taxon>
        <taxon>Lulworthiaceae</taxon>
        <taxon>Zalerion</taxon>
    </lineage>
</organism>
<feature type="compositionally biased region" description="Low complexity" evidence="1">
    <location>
        <begin position="433"/>
        <end position="466"/>
    </location>
</feature>
<sequence>MLYMSKVTCHSSELPSPRLEKELEPWNGQYAEFSVIHGSASMASVHGSNFPKITRDSSDAHAEHFDTTTDALDEAIVTEYLDGTPQNLLVVRRNDTLNSDARAFASDGDVTMNALAGPGTFQSDCAAISGKMIDTATSSATLSEPMERRIRVRTSAATGRDYDDLEVQLQLEDEEGNDCESFTWFEYSAGVIPSDIAISGFNVMVTTMSTKDTEVFNNGGGPFLVQDDALYLKEVSCLDTTMVVGDTELTVAAAVRTDKVEEGVRVDLDLETPSRALGANRHRPPDPCPMTPCGISPAASNPHLRSFRSSLIFFPSFFYQRSTTIGLLESSTTTHTPNAMNHAIRQRATRAAIYWPHGAPAVPAVPAAGTASEALTSPSVRRFQSSKSANFSGPPCSRVRTKTLGIPTPRLQTTAAAAASSEARNYARRRDASSTNTTPPASPSSSNSASKPSPSTTEIDTSITSPINPPTSTIPPPLDLPVRDPNVGALKHLLATGKAYLTFYKTGLKAVLANYRSTRHLLSRTCNEAATPSTPAFQVPPLILTRQVGLPPPSWSRAEWVLYRRSRHDILRLPAFTLILLLFDELTPFAVYIFSGVVPLTCRIPRQVAEDEGKAEGRRHGSFQWLEKCKLEAKNRAISGAETGLECVEMIDAKPEAEFLDLGETKARVHATRSLGVVGGKWDWIMGINMIPPGAWWLKGMPRMAFLEADDVFLRRGGLSGTDSSVETGEGNSKPACVDSGEVTMEAISRSLMGLSEPEIALACKDRGFDVRLKSVKDLKLELMGWLWLTAGKDHEERRRRMTVLIMRRQKDWPDTREFALPEWYL</sequence>
<dbReference type="Proteomes" id="UP001201980">
    <property type="component" value="Unassembled WGS sequence"/>
</dbReference>
<evidence type="ECO:0000313" key="2">
    <source>
        <dbReference type="EMBL" id="KAJ2897831.1"/>
    </source>
</evidence>
<feature type="compositionally biased region" description="Pro residues" evidence="1">
    <location>
        <begin position="467"/>
        <end position="479"/>
    </location>
</feature>
<dbReference type="AlphaFoldDB" id="A0AAD5WRP1"/>
<proteinExistence type="predicted"/>
<evidence type="ECO:0000256" key="1">
    <source>
        <dbReference type="SAM" id="MobiDB-lite"/>
    </source>
</evidence>
<accession>A0AAD5WRP1</accession>
<dbReference type="EMBL" id="JAKWBI020000254">
    <property type="protein sequence ID" value="KAJ2897831.1"/>
    <property type="molecule type" value="Genomic_DNA"/>
</dbReference>
<feature type="region of interest" description="Disordered" evidence="1">
    <location>
        <begin position="376"/>
        <end position="479"/>
    </location>
</feature>
<keyword evidence="3" id="KW-1185">Reference proteome</keyword>
<evidence type="ECO:0008006" key="4">
    <source>
        <dbReference type="Google" id="ProtNLM"/>
    </source>
</evidence>
<evidence type="ECO:0000313" key="3">
    <source>
        <dbReference type="Proteomes" id="UP001201980"/>
    </source>
</evidence>
<name>A0AAD5WRP1_9PEZI</name>
<feature type="compositionally biased region" description="Low complexity" evidence="1">
    <location>
        <begin position="415"/>
        <end position="424"/>
    </location>
</feature>
<gene>
    <name evidence="2" type="ORF">MKZ38_004344</name>
</gene>